<name>A0A840AXD1_9HYPH</name>
<protein>
    <submittedName>
        <fullName evidence="1">Uncharacterized protein</fullName>
    </submittedName>
</protein>
<evidence type="ECO:0000313" key="1">
    <source>
        <dbReference type="EMBL" id="MBB3933115.1"/>
    </source>
</evidence>
<dbReference type="Proteomes" id="UP000553963">
    <property type="component" value="Unassembled WGS sequence"/>
</dbReference>
<dbReference type="AlphaFoldDB" id="A0A840AXD1"/>
<dbReference type="RefSeq" id="WP_183400759.1">
    <property type="nucleotide sequence ID" value="NZ_JACIDS010000005.1"/>
</dbReference>
<sequence>MSKFGAENIIAAGAVWLLIMLPSAAFGGVWGSDARYCGAQAATGLVRAH</sequence>
<proteinExistence type="predicted"/>
<evidence type="ECO:0000313" key="2">
    <source>
        <dbReference type="Proteomes" id="UP000553963"/>
    </source>
</evidence>
<organism evidence="1 2">
    <name type="scientific">Kaistia hirudinis</name>
    <dbReference type="NCBI Taxonomy" id="1293440"/>
    <lineage>
        <taxon>Bacteria</taxon>
        <taxon>Pseudomonadati</taxon>
        <taxon>Pseudomonadota</taxon>
        <taxon>Alphaproteobacteria</taxon>
        <taxon>Hyphomicrobiales</taxon>
        <taxon>Kaistiaceae</taxon>
        <taxon>Kaistia</taxon>
    </lineage>
</organism>
<comment type="caution">
    <text evidence="1">The sequence shown here is derived from an EMBL/GenBank/DDBJ whole genome shotgun (WGS) entry which is preliminary data.</text>
</comment>
<gene>
    <name evidence="1" type="ORF">GGR25_004179</name>
</gene>
<keyword evidence="2" id="KW-1185">Reference proteome</keyword>
<accession>A0A840AXD1</accession>
<dbReference type="EMBL" id="JACIDS010000005">
    <property type="protein sequence ID" value="MBB3933115.1"/>
    <property type="molecule type" value="Genomic_DNA"/>
</dbReference>
<reference evidence="1 2" key="1">
    <citation type="submission" date="2020-08" db="EMBL/GenBank/DDBJ databases">
        <title>Genomic Encyclopedia of Type Strains, Phase IV (KMG-IV): sequencing the most valuable type-strain genomes for metagenomic binning, comparative biology and taxonomic classification.</title>
        <authorList>
            <person name="Goeker M."/>
        </authorList>
    </citation>
    <scope>NUCLEOTIDE SEQUENCE [LARGE SCALE GENOMIC DNA]</scope>
    <source>
        <strain evidence="1 2">DSM 25966</strain>
    </source>
</reference>